<keyword evidence="1" id="KW-0472">Membrane</keyword>
<protein>
    <submittedName>
        <fullName evidence="3">Uncharacterized protein</fullName>
    </submittedName>
</protein>
<feature type="transmembrane region" description="Helical" evidence="1">
    <location>
        <begin position="144"/>
        <end position="162"/>
    </location>
</feature>
<sequence>MKNGTPCFSSCLSFVFLLPVCLCAVWSFDCAVPDQQDVCEFVAKDGTLTVRLVNVTFYCKDTLVYTGVHGHKHLHKLSTCIQYVSGISFEELSHMVCGSKIVFMDNCLTKLPQESYFCEPCVIKNVVKEIVYEQQLDFVYKEHVIIGLLSWAIVMLFLLLFLRRCRTLCPAPDDFS</sequence>
<evidence type="ECO:0000313" key="3">
    <source>
        <dbReference type="EMBL" id="CAI40305.1"/>
    </source>
</evidence>
<proteinExistence type="predicted"/>
<organism evidence="3">
    <name type="scientific">Goose coronavirus</name>
    <dbReference type="NCBI Taxonomy" id="300187"/>
    <lineage>
        <taxon>Viruses</taxon>
        <taxon>Riboviria</taxon>
        <taxon>Orthornavirae</taxon>
        <taxon>Pisuviricota</taxon>
        <taxon>Pisoniviricetes</taxon>
        <taxon>Nidovirales</taxon>
        <taxon>Cornidovirineae</taxon>
        <taxon>Coronaviridae</taxon>
        <taxon>Orthocoronavirinae</taxon>
        <taxon>Gammacoronavirus</taxon>
        <taxon>Igacovirus</taxon>
        <taxon>Gammacoronavirus galli</taxon>
        <taxon>Avian coronavirus</taxon>
    </lineage>
</organism>
<evidence type="ECO:0000313" key="2">
    <source>
        <dbReference type="EMBL" id="CAI40299.1"/>
    </source>
</evidence>
<dbReference type="EMBL" id="AJ871017">
    <property type="protein sequence ID" value="CAI40299.1"/>
    <property type="molecule type" value="Genomic_RNA"/>
</dbReference>
<dbReference type="EMBL" id="AJ871020">
    <property type="protein sequence ID" value="CAI40308.1"/>
    <property type="molecule type" value="Genomic_RNA"/>
</dbReference>
<keyword evidence="1" id="KW-1133">Transmembrane helix</keyword>
<evidence type="ECO:0000313" key="4">
    <source>
        <dbReference type="EMBL" id="CAI40308.1"/>
    </source>
</evidence>
<evidence type="ECO:0000256" key="1">
    <source>
        <dbReference type="SAM" id="Phobius"/>
    </source>
</evidence>
<keyword evidence="1" id="KW-0812">Transmembrane</keyword>
<name>Q5GMZ6_9GAMC</name>
<dbReference type="EMBL" id="AJ871019">
    <property type="protein sequence ID" value="CAI40305.1"/>
    <property type="molecule type" value="Genomic_RNA"/>
</dbReference>
<reference evidence="3" key="1">
    <citation type="journal article" date="2005" name="J. Gen. Virol.">
        <title>Molecular identification and characterization of novel coronaviruses infecting graylag geese (Anser anser), feral pigeons (Columbia livia) and mallards (Anas platyrhynchos).</title>
        <authorList>
            <person name="Jonassen C.M."/>
            <person name="Kofstad T."/>
            <person name="Larsen I.L."/>
            <person name="Lovland A."/>
            <person name="Handeland K."/>
            <person name="Follestad A."/>
            <person name="Lillehaug A."/>
        </authorList>
    </citation>
    <scope>NUCLEOTIDE SEQUENCE</scope>
    <source>
        <strain evidence="3">03/586-30</strain>
        <strain evidence="2">03/586-50</strain>
        <strain evidence="4">03/586-86</strain>
    </source>
</reference>
<accession>Q5GMZ6</accession>